<proteinExistence type="predicted"/>
<dbReference type="PIRSF" id="PIRSF012608">
    <property type="entry name" value="UCP012608"/>
    <property type="match status" value="1"/>
</dbReference>
<comment type="caution">
    <text evidence="1">The sequence shown here is derived from an EMBL/GenBank/DDBJ whole genome shotgun (WGS) entry which is preliminary data.</text>
</comment>
<dbReference type="EMBL" id="LVVL01000018">
    <property type="protein sequence ID" value="OAN10266.1"/>
    <property type="molecule type" value="Genomic_DNA"/>
</dbReference>
<evidence type="ECO:0000313" key="1">
    <source>
        <dbReference type="EMBL" id="OAN10266.1"/>
    </source>
</evidence>
<organism evidence="1 2">
    <name type="scientific">Exiguobacterium undae</name>
    <dbReference type="NCBI Taxonomy" id="169177"/>
    <lineage>
        <taxon>Bacteria</taxon>
        <taxon>Bacillati</taxon>
        <taxon>Bacillota</taxon>
        <taxon>Bacilli</taxon>
        <taxon>Bacillales</taxon>
        <taxon>Bacillales Family XII. Incertae Sedis</taxon>
        <taxon>Exiguobacterium</taxon>
    </lineage>
</organism>
<name>A0ABX2V5B1_9BACL</name>
<dbReference type="Pfam" id="PF10094">
    <property type="entry name" value="DUF2332"/>
    <property type="match status" value="1"/>
</dbReference>
<sequence>MTQAEIAQRFQTFAERECRDSSPFYEYLSLEIAQTPAILELCRHARDGQPIPNLLFGAVHYLLLKGIDHPLAAYYPSVTDQPKPFAESFADFESFCQTYETDLIPLLAQRLVQTNEVRRCTYLYPVFGQIHQQTNQPLALLEIGTSAGLQLLFDQYAYDYGTGETVGHPASRLHLTSVIEGTGTPTLPKTPPPVTMRTGLDLNIVDLTDADEQLWLKALIWTEHRERLEMFEAAARYVDESALELVEGDGIQLLKRYATQTPDDSILCIFHTHVANQMPLAVKKELLQVVEEIGQTRNLYHLYNNVQDRYLHLDAYIDGVLTEQTIAETDGHGRWFKWLVEDSVTTSS</sequence>
<accession>A0ABX2V5B1</accession>
<evidence type="ECO:0000313" key="2">
    <source>
        <dbReference type="Proteomes" id="UP000078447"/>
    </source>
</evidence>
<dbReference type="RefSeq" id="WP_028105526.1">
    <property type="nucleotide sequence ID" value="NZ_LVVL01000018.1"/>
</dbReference>
<gene>
    <name evidence="1" type="ORF">A3783_14835</name>
</gene>
<evidence type="ECO:0008006" key="3">
    <source>
        <dbReference type="Google" id="ProtNLM"/>
    </source>
</evidence>
<keyword evidence="2" id="KW-1185">Reference proteome</keyword>
<dbReference type="Proteomes" id="UP000078447">
    <property type="component" value="Unassembled WGS sequence"/>
</dbReference>
<dbReference type="InterPro" id="IPR011200">
    <property type="entry name" value="UCP012608"/>
</dbReference>
<protein>
    <recommendedName>
        <fullName evidence="3">DUF2332 domain-containing protein</fullName>
    </recommendedName>
</protein>
<reference evidence="1 2" key="1">
    <citation type="submission" date="2016-03" db="EMBL/GenBank/DDBJ databases">
        <authorList>
            <person name="Cho S.-Y."/>
            <person name="Lim S."/>
            <person name="Kim H."/>
            <person name="Soh E.H."/>
            <person name="Moon J.S."/>
        </authorList>
    </citation>
    <scope>NUCLEOTIDE SEQUENCE [LARGE SCALE GENOMIC DNA]</scope>
    <source>
        <strain evidence="1 2">KCTC 3810</strain>
    </source>
</reference>